<feature type="transmembrane region" description="Helical" evidence="1">
    <location>
        <begin position="85"/>
        <end position="109"/>
    </location>
</feature>
<evidence type="ECO:0000313" key="3">
    <source>
        <dbReference type="EMBL" id="AEJ18898.1"/>
    </source>
</evidence>
<organism evidence="3 4">
    <name type="scientific">Gracilinema caldarium (strain ATCC 51460 / DSM 7334 / H1)</name>
    <name type="common">Treponema caldarium</name>
    <dbReference type="NCBI Taxonomy" id="744872"/>
    <lineage>
        <taxon>Bacteria</taxon>
        <taxon>Pseudomonadati</taxon>
        <taxon>Spirochaetota</taxon>
        <taxon>Spirochaetia</taxon>
        <taxon>Spirochaetales</taxon>
        <taxon>Breznakiellaceae</taxon>
        <taxon>Gracilinema</taxon>
    </lineage>
</organism>
<dbReference type="EMBL" id="CP002868">
    <property type="protein sequence ID" value="AEJ18898.1"/>
    <property type="molecule type" value="Genomic_DNA"/>
</dbReference>
<dbReference type="Proteomes" id="UP000000503">
    <property type="component" value="Chromosome"/>
</dbReference>
<reference evidence="4" key="1">
    <citation type="journal article" date="2013" name="Stand. Genomic Sci.">
        <title>Genome sequence of the thermophilic fresh-water bacterium Spirochaeta caldaria type strain (H1(T)), reclassification of Spirochaeta caldaria, Spirochaeta stenostrepta, and Spirochaeta zuelzerae in the genus Treponema as Treponema caldaria comb. nov., Treponema stenostrepta comb. nov., and Treponema zuelzerae comb. nov., and emendation of the genus Treponema.</title>
        <authorList>
            <person name="Abt B."/>
            <person name="Goker M."/>
            <person name="Scheuner C."/>
            <person name="Han C."/>
            <person name="Lu M."/>
            <person name="Misra M."/>
            <person name="Lapidus A."/>
            <person name="Nolan M."/>
            <person name="Lucas S."/>
            <person name="Hammon N."/>
            <person name="Deshpande S."/>
            <person name="Cheng J.F."/>
            <person name="Tapia R."/>
            <person name="Goodwin L.A."/>
            <person name="Pitluck S."/>
            <person name="Liolios K."/>
            <person name="Pagani I."/>
            <person name="Ivanova N."/>
            <person name="Mavromatis K."/>
            <person name="Mikhailova N."/>
            <person name="Huntemann M."/>
            <person name="Pati A."/>
            <person name="Chen A."/>
            <person name="Palaniappan K."/>
            <person name="Land M."/>
            <person name="Hauser L."/>
            <person name="Jeffries C.D."/>
            <person name="Rohde M."/>
            <person name="Spring S."/>
            <person name="Gronow S."/>
            <person name="Detter J.C."/>
            <person name="Bristow J."/>
            <person name="Eisen J.A."/>
            <person name="Markowitz V."/>
            <person name="Hugenholtz P."/>
            <person name="Kyrpides N.C."/>
            <person name="Woyke T."/>
            <person name="Klenk H.P."/>
        </authorList>
    </citation>
    <scope>NUCLEOTIDE SEQUENCE</scope>
    <source>
        <strain evidence="4">ATCC 51460 / DSM 7334 / H1</strain>
    </source>
</reference>
<dbReference type="InterPro" id="IPR004843">
    <property type="entry name" value="Calcineurin-like_PHP"/>
</dbReference>
<feature type="transmembrane region" description="Helical" evidence="1">
    <location>
        <begin position="16"/>
        <end position="38"/>
    </location>
</feature>
<dbReference type="GO" id="GO:0016787">
    <property type="term" value="F:hydrolase activity"/>
    <property type="evidence" value="ECO:0007669"/>
    <property type="project" value="InterPro"/>
</dbReference>
<dbReference type="PANTHER" id="PTHR43143">
    <property type="entry name" value="METALLOPHOSPHOESTERASE, CALCINEURIN SUPERFAMILY"/>
    <property type="match status" value="1"/>
</dbReference>
<dbReference type="InterPro" id="IPR051918">
    <property type="entry name" value="STPP_CPPED1"/>
</dbReference>
<feature type="transmembrane region" description="Helical" evidence="1">
    <location>
        <begin position="50"/>
        <end position="73"/>
    </location>
</feature>
<gene>
    <name evidence="3" type="ordered locus">Spica_0744</name>
</gene>
<keyword evidence="1" id="KW-1133">Transmembrane helix</keyword>
<dbReference type="Gene3D" id="3.60.21.10">
    <property type="match status" value="1"/>
</dbReference>
<dbReference type="InterPro" id="IPR029052">
    <property type="entry name" value="Metallo-depent_PP-like"/>
</dbReference>
<dbReference type="AlphaFoldDB" id="F8EYV2"/>
<dbReference type="KEGG" id="scd:Spica_0744"/>
<dbReference type="STRING" id="744872.Spica_0744"/>
<feature type="domain" description="Calcineurin-like phosphoesterase" evidence="2">
    <location>
        <begin position="150"/>
        <end position="345"/>
    </location>
</feature>
<dbReference type="RefSeq" id="WP_013968209.1">
    <property type="nucleotide sequence ID" value="NC_015732.1"/>
</dbReference>
<name>F8EYV2_GRAC1</name>
<dbReference type="eggNOG" id="COG1409">
    <property type="taxonomic scope" value="Bacteria"/>
</dbReference>
<sequence>MNHHNDMIAASRQLRITFATALIAGFLSLVFNLYHFSLQGTGGLYTWHPLPILTGMLFMGLVPLGIAILYFFVFRVGPVWLRTALHWLSLLISAMVSLVSVALLVYLIFVPRLGKLEIPQLSLINPEKGIEPIARIAESSAEETASPLLRLSFTSDPHWGAETSNAEARTSILKNIARHQTDAFFMLGDTVETGNVASMWQAALTDLGTHIPQVPLRVLLGNHDALFGGQYLYTRAFAPREIMDDSGSPFYWSLNLKAATIVAINLPWGTENFGNRQRRWLEKTLAAADSTKPIIVLSHSYFYASGYDDPANKSPWYDHYQNLAKVAPLLEQYKVTLVISGHNHYQELLFHNGVTYALVGSMGGIPDPKPAYVSPASQWIAVGQFGWLDVDLFKDRLHLVFRNENGVPQYIWDVQTRTN</sequence>
<protein>
    <submittedName>
        <fullName evidence="3">Metallophosphoesterase</fullName>
    </submittedName>
</protein>
<dbReference type="Pfam" id="PF00149">
    <property type="entry name" value="Metallophos"/>
    <property type="match status" value="1"/>
</dbReference>
<proteinExistence type="predicted"/>
<dbReference type="HOGENOM" id="CLU_577109_0_0_12"/>
<accession>F8EYV2</accession>
<evidence type="ECO:0000313" key="4">
    <source>
        <dbReference type="Proteomes" id="UP000000503"/>
    </source>
</evidence>
<evidence type="ECO:0000256" key="1">
    <source>
        <dbReference type="SAM" id="Phobius"/>
    </source>
</evidence>
<evidence type="ECO:0000259" key="2">
    <source>
        <dbReference type="Pfam" id="PF00149"/>
    </source>
</evidence>
<dbReference type="SUPFAM" id="SSF56300">
    <property type="entry name" value="Metallo-dependent phosphatases"/>
    <property type="match status" value="1"/>
</dbReference>
<keyword evidence="1" id="KW-0812">Transmembrane</keyword>
<dbReference type="PANTHER" id="PTHR43143:SF1">
    <property type="entry name" value="SERINE_THREONINE-PROTEIN PHOSPHATASE CPPED1"/>
    <property type="match status" value="1"/>
</dbReference>
<keyword evidence="1" id="KW-0472">Membrane</keyword>
<keyword evidence="4" id="KW-1185">Reference proteome</keyword>